<organism evidence="1 2">
    <name type="scientific">Hyphomicrobium facile</name>
    <dbReference type="NCBI Taxonomy" id="51670"/>
    <lineage>
        <taxon>Bacteria</taxon>
        <taxon>Pseudomonadati</taxon>
        <taxon>Pseudomonadota</taxon>
        <taxon>Alphaproteobacteria</taxon>
        <taxon>Hyphomicrobiales</taxon>
        <taxon>Hyphomicrobiaceae</taxon>
        <taxon>Hyphomicrobium</taxon>
    </lineage>
</organism>
<dbReference type="EMBL" id="FPCH01000001">
    <property type="protein sequence ID" value="SFV27638.1"/>
    <property type="molecule type" value="Genomic_DNA"/>
</dbReference>
<dbReference type="SUPFAM" id="SSF53254">
    <property type="entry name" value="Phosphoglycerate mutase-like"/>
    <property type="match status" value="1"/>
</dbReference>
<name>A0A1I7MZ49_9HYPH</name>
<gene>
    <name evidence="1" type="ORF">SAMN04488557_0809</name>
</gene>
<reference evidence="2" key="1">
    <citation type="submission" date="2016-10" db="EMBL/GenBank/DDBJ databases">
        <authorList>
            <person name="Varghese N."/>
            <person name="Submissions S."/>
        </authorList>
    </citation>
    <scope>NUCLEOTIDE SEQUENCE [LARGE SCALE GENOMIC DNA]</scope>
    <source>
        <strain evidence="2">DSM 1565</strain>
    </source>
</reference>
<dbReference type="AlphaFoldDB" id="A0A1I7MZ49"/>
<evidence type="ECO:0000313" key="1">
    <source>
        <dbReference type="EMBL" id="SFV27638.1"/>
    </source>
</evidence>
<dbReference type="Gene3D" id="3.40.50.1240">
    <property type="entry name" value="Phosphoglycerate mutase-like"/>
    <property type="match status" value="1"/>
</dbReference>
<protein>
    <recommendedName>
        <fullName evidence="3">Histidine phosphatase family protein</fullName>
    </recommendedName>
</protein>
<evidence type="ECO:0000313" key="2">
    <source>
        <dbReference type="Proteomes" id="UP000199423"/>
    </source>
</evidence>
<keyword evidence="2" id="KW-1185">Reference proteome</keyword>
<accession>A0A1I7MZ49</accession>
<sequence>MAQRANDGNSRKERHLKESAEPGRGIKAWLCARAKSLWAALRGTTAEEITATHHPAGGPGRILLMRHAEKTGDTSDILLSAEGTKRAQRLVTYIPETFGRPDFIYAAARSKRSIRSIETMRPLAAALGIEVQHHIEDKAFKSLVAEIFSKPGYHGKTIVICWHHGKLPEIAALLGGREGSYPASWPQDVFNLILDFRYDQKSNAPPTVCQIVEPF</sequence>
<dbReference type="STRING" id="51670.SAMN04488557_0809"/>
<dbReference type="Proteomes" id="UP000199423">
    <property type="component" value="Unassembled WGS sequence"/>
</dbReference>
<dbReference type="CDD" id="cd07040">
    <property type="entry name" value="HP"/>
    <property type="match status" value="1"/>
</dbReference>
<proteinExistence type="predicted"/>
<dbReference type="InterPro" id="IPR029033">
    <property type="entry name" value="His_PPase_superfam"/>
</dbReference>
<evidence type="ECO:0008006" key="3">
    <source>
        <dbReference type="Google" id="ProtNLM"/>
    </source>
</evidence>